<dbReference type="SUPFAM" id="SSF103473">
    <property type="entry name" value="MFS general substrate transporter"/>
    <property type="match status" value="1"/>
</dbReference>
<protein>
    <recommendedName>
        <fullName evidence="7">Major facilitator superfamily (MFS) profile domain-containing protein</fullName>
    </recommendedName>
</protein>
<evidence type="ECO:0000256" key="2">
    <source>
        <dbReference type="ARBA" id="ARBA00022448"/>
    </source>
</evidence>
<evidence type="ECO:0000259" key="7">
    <source>
        <dbReference type="PROSITE" id="PS50850"/>
    </source>
</evidence>
<dbReference type="VEuPathDB" id="FungiDB:H257_10115"/>
<feature type="transmembrane region" description="Helical" evidence="6">
    <location>
        <begin position="29"/>
        <end position="52"/>
    </location>
</feature>
<evidence type="ECO:0000256" key="6">
    <source>
        <dbReference type="SAM" id="Phobius"/>
    </source>
</evidence>
<organism evidence="8 9">
    <name type="scientific">Aphanomyces astaci</name>
    <name type="common">Crayfish plague agent</name>
    <dbReference type="NCBI Taxonomy" id="112090"/>
    <lineage>
        <taxon>Eukaryota</taxon>
        <taxon>Sar</taxon>
        <taxon>Stramenopiles</taxon>
        <taxon>Oomycota</taxon>
        <taxon>Saprolegniomycetes</taxon>
        <taxon>Saprolegniales</taxon>
        <taxon>Verrucalvaceae</taxon>
        <taxon>Aphanomyces</taxon>
    </lineage>
</organism>
<dbReference type="InterPro" id="IPR036259">
    <property type="entry name" value="MFS_trans_sf"/>
</dbReference>
<dbReference type="EMBL" id="MZMZ02003107">
    <property type="protein sequence ID" value="RQM22690.1"/>
    <property type="molecule type" value="Genomic_DNA"/>
</dbReference>
<dbReference type="Proteomes" id="UP000284702">
    <property type="component" value="Unassembled WGS sequence"/>
</dbReference>
<dbReference type="InterPro" id="IPR050814">
    <property type="entry name" value="Myo-inositol_Transporter"/>
</dbReference>
<gene>
    <name evidence="8" type="ORF">B5M09_006019</name>
</gene>
<name>A0A3R7Z9E7_APHAT</name>
<evidence type="ECO:0000256" key="3">
    <source>
        <dbReference type="ARBA" id="ARBA00022692"/>
    </source>
</evidence>
<evidence type="ECO:0000256" key="4">
    <source>
        <dbReference type="ARBA" id="ARBA00022989"/>
    </source>
</evidence>
<reference evidence="8" key="1">
    <citation type="submission" date="2018-07" db="EMBL/GenBank/DDBJ databases">
        <title>Annotation of Aphanomyces astaci genome assembly.</title>
        <authorList>
            <person name="Studholme D.J."/>
        </authorList>
    </citation>
    <scope>NUCLEOTIDE SEQUENCE [LARGE SCALE GENOMIC DNA]</scope>
    <source>
        <strain evidence="8">Pc</strain>
    </source>
</reference>
<evidence type="ECO:0000313" key="8">
    <source>
        <dbReference type="EMBL" id="RQM22690.1"/>
    </source>
</evidence>
<keyword evidence="2" id="KW-0813">Transport</keyword>
<keyword evidence="4 6" id="KW-1133">Transmembrane helix</keyword>
<dbReference type="PROSITE" id="PS50850">
    <property type="entry name" value="MFS"/>
    <property type="match status" value="1"/>
</dbReference>
<evidence type="ECO:0000313" key="9">
    <source>
        <dbReference type="Proteomes" id="UP000284702"/>
    </source>
</evidence>
<keyword evidence="3 6" id="KW-0812">Transmembrane</keyword>
<comment type="caution">
    <text evidence="8">The sequence shown here is derived from an EMBL/GenBank/DDBJ whole genome shotgun (WGS) entry which is preliminary data.</text>
</comment>
<feature type="transmembrane region" description="Helical" evidence="6">
    <location>
        <begin position="79"/>
        <end position="102"/>
    </location>
</feature>
<proteinExistence type="predicted"/>
<dbReference type="GO" id="GO:0016020">
    <property type="term" value="C:membrane"/>
    <property type="evidence" value="ECO:0007669"/>
    <property type="project" value="UniProtKB-SubCell"/>
</dbReference>
<keyword evidence="9" id="KW-1185">Reference proteome</keyword>
<sequence>MLQQFCGINTVMYYGVTIIRLAGFTDSHVAIWLGAVVALSNFLFTFVGIYLVDRYYPRCSPMPWTINAEIYPLSVRSTAISLATAVNWISNLVVSLTFLSLIQATSTYATFWLYGAVATVGFVYLVYHLPETKGLTLEEIDGVFQVRGGVTYEPVATDRTL</sequence>
<dbReference type="Pfam" id="PF00083">
    <property type="entry name" value="Sugar_tr"/>
    <property type="match status" value="2"/>
</dbReference>
<evidence type="ECO:0000256" key="5">
    <source>
        <dbReference type="ARBA" id="ARBA00023136"/>
    </source>
</evidence>
<keyword evidence="5 6" id="KW-0472">Membrane</keyword>
<accession>A0A3R7Z9E7</accession>
<dbReference type="AlphaFoldDB" id="A0A3R7Z9E7"/>
<dbReference type="Gene3D" id="1.20.1250.20">
    <property type="entry name" value="MFS general substrate transporter like domains"/>
    <property type="match status" value="2"/>
</dbReference>
<feature type="domain" description="Major facilitator superfamily (MFS) profile" evidence="7">
    <location>
        <begin position="1"/>
        <end position="133"/>
    </location>
</feature>
<dbReference type="PANTHER" id="PTHR48020">
    <property type="entry name" value="PROTON MYO-INOSITOL COTRANSPORTER"/>
    <property type="match status" value="1"/>
</dbReference>
<dbReference type="PANTHER" id="PTHR48020:SF12">
    <property type="entry name" value="PROTON MYO-INOSITOL COTRANSPORTER"/>
    <property type="match status" value="1"/>
</dbReference>
<dbReference type="GO" id="GO:0022857">
    <property type="term" value="F:transmembrane transporter activity"/>
    <property type="evidence" value="ECO:0007669"/>
    <property type="project" value="InterPro"/>
</dbReference>
<dbReference type="InterPro" id="IPR020846">
    <property type="entry name" value="MFS_dom"/>
</dbReference>
<evidence type="ECO:0000256" key="1">
    <source>
        <dbReference type="ARBA" id="ARBA00004141"/>
    </source>
</evidence>
<comment type="subcellular location">
    <subcellularLocation>
        <location evidence="1">Membrane</location>
        <topology evidence="1">Multi-pass membrane protein</topology>
    </subcellularLocation>
</comment>
<dbReference type="InterPro" id="IPR005828">
    <property type="entry name" value="MFS_sugar_transport-like"/>
</dbReference>
<feature type="transmembrane region" description="Helical" evidence="6">
    <location>
        <begin position="108"/>
        <end position="127"/>
    </location>
</feature>